<feature type="domain" description="Transglycosylase SLT" evidence="3">
    <location>
        <begin position="71"/>
        <end position="177"/>
    </location>
</feature>
<dbReference type="EMBL" id="WSEL01000009">
    <property type="protein sequence ID" value="MVQ31795.1"/>
    <property type="molecule type" value="Genomic_DNA"/>
</dbReference>
<dbReference type="PROSITE" id="PS00922">
    <property type="entry name" value="TRANSGLYCOSYLASE"/>
    <property type="match status" value="1"/>
</dbReference>
<gene>
    <name evidence="4" type="ORF">GON04_20225</name>
</gene>
<dbReference type="GO" id="GO:0008933">
    <property type="term" value="F:peptidoglycan lytic transglycosylase activity"/>
    <property type="evidence" value="ECO:0007669"/>
    <property type="project" value="InterPro"/>
</dbReference>
<name>A0A6N8IYY2_9BURK</name>
<dbReference type="CDD" id="cd00254">
    <property type="entry name" value="LT-like"/>
    <property type="match status" value="1"/>
</dbReference>
<dbReference type="InterPro" id="IPR000189">
    <property type="entry name" value="Transglyc_AS"/>
</dbReference>
<reference evidence="4 5" key="1">
    <citation type="submission" date="2019-12" db="EMBL/GenBank/DDBJ databases">
        <authorList>
            <person name="Huq M.A."/>
        </authorList>
    </citation>
    <scope>NUCLEOTIDE SEQUENCE [LARGE SCALE GENOMIC DNA]</scope>
    <source>
        <strain evidence="4 5">MAH-25</strain>
    </source>
</reference>
<dbReference type="AlphaFoldDB" id="A0A6N8IYY2"/>
<comment type="caution">
    <text evidence="4">The sequence shown here is derived from an EMBL/GenBank/DDBJ whole genome shotgun (WGS) entry which is preliminary data.</text>
</comment>
<proteinExistence type="inferred from homology"/>
<evidence type="ECO:0000259" key="3">
    <source>
        <dbReference type="Pfam" id="PF01464"/>
    </source>
</evidence>
<dbReference type="PANTHER" id="PTHR37423:SF2">
    <property type="entry name" value="MEMBRANE-BOUND LYTIC MUREIN TRANSGLYCOSYLASE C"/>
    <property type="match status" value="1"/>
</dbReference>
<keyword evidence="2" id="KW-0732">Signal</keyword>
<feature type="signal peptide" evidence="2">
    <location>
        <begin position="1"/>
        <end position="22"/>
    </location>
</feature>
<evidence type="ECO:0000313" key="5">
    <source>
        <dbReference type="Proteomes" id="UP000469385"/>
    </source>
</evidence>
<comment type="similarity">
    <text evidence="1">Belongs to the transglycosylase Slt family.</text>
</comment>
<dbReference type="InterPro" id="IPR023346">
    <property type="entry name" value="Lysozyme-like_dom_sf"/>
</dbReference>
<dbReference type="GO" id="GO:0016020">
    <property type="term" value="C:membrane"/>
    <property type="evidence" value="ECO:0007669"/>
    <property type="project" value="InterPro"/>
</dbReference>
<dbReference type="PANTHER" id="PTHR37423">
    <property type="entry name" value="SOLUBLE LYTIC MUREIN TRANSGLYCOSYLASE-RELATED"/>
    <property type="match status" value="1"/>
</dbReference>
<dbReference type="SUPFAM" id="SSF53955">
    <property type="entry name" value="Lysozyme-like"/>
    <property type="match status" value="1"/>
</dbReference>
<dbReference type="GO" id="GO:0000270">
    <property type="term" value="P:peptidoglycan metabolic process"/>
    <property type="evidence" value="ECO:0007669"/>
    <property type="project" value="InterPro"/>
</dbReference>
<sequence length="194" mass="20232">MGRGCAVLLAVLAVAAALPARADITVRDDGEQGLVFGNVEALPAPEAGRPDALAARSRRLRAERQKFAAIVRSAAQAHGLPEALLQALIEVESGFDAAAVSPRGAVGLMQLMPGTARDLGVHDARDPAANVEAGTRYLKRLLALYGNDLALALAAYNAGPAAVNRSGGLPRNPETQAYVPRVIARYHRLQSAAD</sequence>
<organism evidence="4 5">
    <name type="scientific">Ramlibacter pinisoli</name>
    <dbReference type="NCBI Taxonomy" id="2682844"/>
    <lineage>
        <taxon>Bacteria</taxon>
        <taxon>Pseudomonadati</taxon>
        <taxon>Pseudomonadota</taxon>
        <taxon>Betaproteobacteria</taxon>
        <taxon>Burkholderiales</taxon>
        <taxon>Comamonadaceae</taxon>
        <taxon>Ramlibacter</taxon>
    </lineage>
</organism>
<accession>A0A6N8IYY2</accession>
<feature type="chain" id="PRO_5026774179" evidence="2">
    <location>
        <begin position="23"/>
        <end position="194"/>
    </location>
</feature>
<evidence type="ECO:0000256" key="1">
    <source>
        <dbReference type="ARBA" id="ARBA00007734"/>
    </source>
</evidence>
<evidence type="ECO:0000256" key="2">
    <source>
        <dbReference type="SAM" id="SignalP"/>
    </source>
</evidence>
<keyword evidence="5" id="KW-1185">Reference proteome</keyword>
<protein>
    <submittedName>
        <fullName evidence="4">Transglycosylase SLT domain-containing protein</fullName>
    </submittedName>
</protein>
<dbReference type="Proteomes" id="UP000469385">
    <property type="component" value="Unassembled WGS sequence"/>
</dbReference>
<evidence type="ECO:0000313" key="4">
    <source>
        <dbReference type="EMBL" id="MVQ31795.1"/>
    </source>
</evidence>
<dbReference type="Gene3D" id="1.10.530.10">
    <property type="match status" value="1"/>
</dbReference>
<dbReference type="InterPro" id="IPR008258">
    <property type="entry name" value="Transglycosylase_SLT_dom_1"/>
</dbReference>
<dbReference type="Pfam" id="PF01464">
    <property type="entry name" value="SLT"/>
    <property type="match status" value="1"/>
</dbReference>